<keyword evidence="3" id="KW-0328">Glycosyltransferase</keyword>
<dbReference type="InterPro" id="IPR050297">
    <property type="entry name" value="LipidA_mod_glycosyltrf_83"/>
</dbReference>
<sequence length="585" mass="67703">MLNSLRLQFFYSLTGLFLFGSFVWLLFLFHGPEDITALRKITYFELDQKLTFPVKPVPQSSFNLIRLAYPVLLILFTAFSLAFFRDAFFRMPGKFSLLFKKIIRFMKSELGSLNRTERIVAGLTFILIITERFYYLFQFPIHTDEAASYFLFIQNGIWATATFYPIPNNHLLQNLLASALTPFFSEPFWILRLPPLLFSLLLTFSGFLITRRFSDFTTAYLASGLFGFSCFTLFMATQGRGYMLLTLLAVLAFASIMRALQTGKAGYWSIFSLLSVLGFYTVPTFLYPFAVCVFVAGIYILFQKQWQKIPKMTLAGATVLSGTLLLYMPLLLVSGPEALFGNKYLRRLTPEQFWEQLPLYLRESQGFLMGGKFGGGILFFYVTMGALLALFLFRNRPFLKKQLPKHSNWLIGFALATSLVVYAFMRFQLMLPPPRVLFFKSFFDYLGAALIIGFLLKFLIRNNNLRVPLMLFGVLIFAGFQVLAAEFFLKDYPQPYYNFPALVKQIQKSEAKKVYVEEPFYQLFLEYEYARFGKKIQIDNVAPVASEKYDYVMIELQKKFPENIADSLYQEVYKDELVRAYVPKK</sequence>
<feature type="transmembrane region" description="Helical" evidence="8">
    <location>
        <begin position="67"/>
        <end position="84"/>
    </location>
</feature>
<gene>
    <name evidence="9" type="ORF">I5M27_02990</name>
</gene>
<dbReference type="Proteomes" id="UP000644147">
    <property type="component" value="Unassembled WGS sequence"/>
</dbReference>
<evidence type="ECO:0000256" key="7">
    <source>
        <dbReference type="ARBA" id="ARBA00023136"/>
    </source>
</evidence>
<accession>A0ABS1BXW1</accession>
<evidence type="ECO:0000313" key="9">
    <source>
        <dbReference type="EMBL" id="MBK0401934.1"/>
    </source>
</evidence>
<feature type="transmembrane region" description="Helical" evidence="8">
    <location>
        <begin position="314"/>
        <end position="333"/>
    </location>
</feature>
<evidence type="ECO:0000256" key="8">
    <source>
        <dbReference type="SAM" id="Phobius"/>
    </source>
</evidence>
<evidence type="ECO:0000256" key="3">
    <source>
        <dbReference type="ARBA" id="ARBA00022676"/>
    </source>
</evidence>
<name>A0ABS1BXW1_9BACT</name>
<feature type="transmembrane region" description="Helical" evidence="8">
    <location>
        <begin position="373"/>
        <end position="394"/>
    </location>
</feature>
<comment type="caution">
    <text evidence="9">The sequence shown here is derived from an EMBL/GenBank/DDBJ whole genome shotgun (WGS) entry which is preliminary data.</text>
</comment>
<feature type="transmembrane region" description="Helical" evidence="8">
    <location>
        <begin position="437"/>
        <end position="460"/>
    </location>
</feature>
<evidence type="ECO:0000256" key="6">
    <source>
        <dbReference type="ARBA" id="ARBA00022989"/>
    </source>
</evidence>
<dbReference type="EMBL" id="JAEHFX010000001">
    <property type="protein sequence ID" value="MBK0401934.1"/>
    <property type="molecule type" value="Genomic_DNA"/>
</dbReference>
<evidence type="ECO:0000313" key="10">
    <source>
        <dbReference type="Proteomes" id="UP000644147"/>
    </source>
</evidence>
<keyword evidence="5 8" id="KW-0812">Transmembrane</keyword>
<keyword evidence="2" id="KW-1003">Cell membrane</keyword>
<organism evidence="9 10">
    <name type="scientific">Adhaeribacter terrigena</name>
    <dbReference type="NCBI Taxonomy" id="2793070"/>
    <lineage>
        <taxon>Bacteria</taxon>
        <taxon>Pseudomonadati</taxon>
        <taxon>Bacteroidota</taxon>
        <taxon>Cytophagia</taxon>
        <taxon>Cytophagales</taxon>
        <taxon>Hymenobacteraceae</taxon>
        <taxon>Adhaeribacter</taxon>
    </lineage>
</organism>
<keyword evidence="6 8" id="KW-1133">Transmembrane helix</keyword>
<feature type="transmembrane region" description="Helical" evidence="8">
    <location>
        <begin position="242"/>
        <end position="260"/>
    </location>
</feature>
<feature type="transmembrane region" description="Helical" evidence="8">
    <location>
        <begin position="9"/>
        <end position="29"/>
    </location>
</feature>
<feature type="transmembrane region" description="Helical" evidence="8">
    <location>
        <begin position="188"/>
        <end position="210"/>
    </location>
</feature>
<evidence type="ECO:0000256" key="2">
    <source>
        <dbReference type="ARBA" id="ARBA00022475"/>
    </source>
</evidence>
<dbReference type="RefSeq" id="WP_200504534.1">
    <property type="nucleotide sequence ID" value="NZ_JAEHFX010000001.1"/>
</dbReference>
<keyword evidence="7 8" id="KW-0472">Membrane</keyword>
<evidence type="ECO:0000256" key="4">
    <source>
        <dbReference type="ARBA" id="ARBA00022679"/>
    </source>
</evidence>
<keyword evidence="10" id="KW-1185">Reference proteome</keyword>
<evidence type="ECO:0000256" key="5">
    <source>
        <dbReference type="ARBA" id="ARBA00022692"/>
    </source>
</evidence>
<feature type="transmembrane region" description="Helical" evidence="8">
    <location>
        <begin position="119"/>
        <end position="137"/>
    </location>
</feature>
<feature type="transmembrane region" description="Helical" evidence="8">
    <location>
        <begin position="280"/>
        <end position="302"/>
    </location>
</feature>
<proteinExistence type="predicted"/>
<protein>
    <submittedName>
        <fullName evidence="9">Glycosyltransferase family 39 protein</fullName>
    </submittedName>
</protein>
<dbReference type="PANTHER" id="PTHR33908:SF11">
    <property type="entry name" value="MEMBRANE PROTEIN"/>
    <property type="match status" value="1"/>
</dbReference>
<keyword evidence="4" id="KW-0808">Transferase</keyword>
<dbReference type="PANTHER" id="PTHR33908">
    <property type="entry name" value="MANNOSYLTRANSFERASE YKCB-RELATED"/>
    <property type="match status" value="1"/>
</dbReference>
<feature type="transmembrane region" description="Helical" evidence="8">
    <location>
        <begin position="467"/>
        <end position="489"/>
    </location>
</feature>
<reference evidence="9 10" key="1">
    <citation type="submission" date="2020-12" db="EMBL/GenBank/DDBJ databases">
        <title>Bacterial novel species Adhaeribacter sp. BT258 isolated from soil.</title>
        <authorList>
            <person name="Jung H.-Y."/>
        </authorList>
    </citation>
    <scope>NUCLEOTIDE SEQUENCE [LARGE SCALE GENOMIC DNA]</scope>
    <source>
        <strain evidence="9 10">BT258</strain>
    </source>
</reference>
<evidence type="ECO:0000256" key="1">
    <source>
        <dbReference type="ARBA" id="ARBA00004651"/>
    </source>
</evidence>
<comment type="subcellular location">
    <subcellularLocation>
        <location evidence="1">Cell membrane</location>
        <topology evidence="1">Multi-pass membrane protein</topology>
    </subcellularLocation>
</comment>
<feature type="transmembrane region" description="Helical" evidence="8">
    <location>
        <begin position="406"/>
        <end position="425"/>
    </location>
</feature>